<sequence>MENLFIFMITVGVLLLAVSIKPALKICTKTNRFAWGLLLVFIVCFIFGYWWVLYYFVNNDVNEPIALSVSVILLGGGAFVYLVIRLSLKSILEIERSAEHQRFLAEHDSLTNLPNRKKFFKVVNKKIECNEPFILLLIDLSNFKRVNDAYGNSFGDSLLCLFSKVLSQYLSEFAKLYRIGGDEFAVVLNAVSQHAYINCIRLINDAIANPFSIHEQSIRVYLKIGVSDYPKDSMQTNELFKQADLALHEAKKTQQQVVNYFSDLSARADDLFNMSTKIKRALKNQEFELFLQPIFASKHDDMHGAEVLIRWPQNDGTFIGPDIFIKTAEQTGQILAISKWVVLETIQHLKKLKKAGFKGSLHVNLSTRDLESLDFYEFIEPLINLDPTLSDFIMFEITEGAMMTNIDTARSMMYKLNAHGFEFSIDDFGTGFSSLSLLRELPISQIKIDQSFIKEMLTQIADYAIVESTLFLANRLNCKVVAEGIENEYLQEALISMNCDYLQGYYYSKPIGIDDFIKKYFYEEV</sequence>
<name>A0A1Q2H2X3_9GAMM</name>
<dbReference type="SUPFAM" id="SSF141868">
    <property type="entry name" value="EAL domain-like"/>
    <property type="match status" value="1"/>
</dbReference>
<dbReference type="Proteomes" id="UP000188243">
    <property type="component" value="Chromosome"/>
</dbReference>
<dbReference type="AlphaFoldDB" id="A0A1Q2H2X3"/>
<dbReference type="Pfam" id="PF00563">
    <property type="entry name" value="EAL"/>
    <property type="match status" value="1"/>
</dbReference>
<feature type="transmembrane region" description="Helical" evidence="1">
    <location>
        <begin position="65"/>
        <end position="84"/>
    </location>
</feature>
<evidence type="ECO:0000259" key="3">
    <source>
        <dbReference type="PROSITE" id="PS50887"/>
    </source>
</evidence>
<gene>
    <name evidence="4" type="ORF">B0W48_19255</name>
</gene>
<feature type="transmembrane region" description="Helical" evidence="1">
    <location>
        <begin position="33"/>
        <end position="53"/>
    </location>
</feature>
<reference evidence="4 5" key="1">
    <citation type="submission" date="2017-02" db="EMBL/GenBank/DDBJ databases">
        <title>Complete genome sequence of the cold-active Pseudoalteromonas aliena strain EH1 isolated from Arctic seawater.</title>
        <authorList>
            <person name="Kim E."/>
            <person name="Heo E."/>
            <person name="Kim H."/>
            <person name="Kim D."/>
        </authorList>
    </citation>
    <scope>NUCLEOTIDE SEQUENCE [LARGE SCALE GENOMIC DNA]</scope>
    <source>
        <strain evidence="4 5">EH1</strain>
    </source>
</reference>
<dbReference type="Gene3D" id="3.20.20.450">
    <property type="entry name" value="EAL domain"/>
    <property type="match status" value="1"/>
</dbReference>
<dbReference type="InterPro" id="IPR035919">
    <property type="entry name" value="EAL_sf"/>
</dbReference>
<dbReference type="CDD" id="cd01949">
    <property type="entry name" value="GGDEF"/>
    <property type="match status" value="1"/>
</dbReference>
<dbReference type="PANTHER" id="PTHR33121:SF70">
    <property type="entry name" value="SIGNALING PROTEIN YKOW"/>
    <property type="match status" value="1"/>
</dbReference>
<dbReference type="PROSITE" id="PS50883">
    <property type="entry name" value="EAL"/>
    <property type="match status" value="1"/>
</dbReference>
<dbReference type="Pfam" id="PF00990">
    <property type="entry name" value="GGDEF"/>
    <property type="match status" value="1"/>
</dbReference>
<evidence type="ECO:0000313" key="5">
    <source>
        <dbReference type="Proteomes" id="UP000188243"/>
    </source>
</evidence>
<dbReference type="PROSITE" id="PS50887">
    <property type="entry name" value="GGDEF"/>
    <property type="match status" value="1"/>
</dbReference>
<dbReference type="InterPro" id="IPR043128">
    <property type="entry name" value="Rev_trsase/Diguanyl_cyclase"/>
</dbReference>
<dbReference type="InterPro" id="IPR050706">
    <property type="entry name" value="Cyclic-di-GMP_PDE-like"/>
</dbReference>
<dbReference type="GO" id="GO:0071111">
    <property type="term" value="F:cyclic-guanylate-specific phosphodiesterase activity"/>
    <property type="evidence" value="ECO:0007669"/>
    <property type="project" value="InterPro"/>
</dbReference>
<keyword evidence="1" id="KW-0812">Transmembrane</keyword>
<dbReference type="InterPro" id="IPR000160">
    <property type="entry name" value="GGDEF_dom"/>
</dbReference>
<dbReference type="PANTHER" id="PTHR33121">
    <property type="entry name" value="CYCLIC DI-GMP PHOSPHODIESTERASE PDEF"/>
    <property type="match status" value="1"/>
</dbReference>
<protein>
    <submittedName>
        <fullName evidence="4">GGDEF-domain containing protein</fullName>
    </submittedName>
</protein>
<keyword evidence="1" id="KW-0472">Membrane</keyword>
<proteinExistence type="predicted"/>
<feature type="domain" description="EAL" evidence="2">
    <location>
        <begin position="271"/>
        <end position="524"/>
    </location>
</feature>
<dbReference type="SMART" id="SM00267">
    <property type="entry name" value="GGDEF"/>
    <property type="match status" value="1"/>
</dbReference>
<dbReference type="KEGG" id="paln:B0W48_19255"/>
<dbReference type="InterPro" id="IPR001633">
    <property type="entry name" value="EAL_dom"/>
</dbReference>
<evidence type="ECO:0000259" key="2">
    <source>
        <dbReference type="PROSITE" id="PS50883"/>
    </source>
</evidence>
<dbReference type="NCBIfam" id="TIGR00254">
    <property type="entry name" value="GGDEF"/>
    <property type="match status" value="1"/>
</dbReference>
<evidence type="ECO:0000313" key="4">
    <source>
        <dbReference type="EMBL" id="AQQ01723.1"/>
    </source>
</evidence>
<dbReference type="RefSeq" id="WP_077538392.1">
    <property type="nucleotide sequence ID" value="NZ_CP019628.1"/>
</dbReference>
<keyword evidence="1" id="KW-1133">Transmembrane helix</keyword>
<dbReference type="InterPro" id="IPR029787">
    <property type="entry name" value="Nucleotide_cyclase"/>
</dbReference>
<dbReference type="STRING" id="247523.B0W48_19255"/>
<evidence type="ECO:0000256" key="1">
    <source>
        <dbReference type="SAM" id="Phobius"/>
    </source>
</evidence>
<dbReference type="CDD" id="cd01948">
    <property type="entry name" value="EAL"/>
    <property type="match status" value="1"/>
</dbReference>
<feature type="domain" description="GGDEF" evidence="3">
    <location>
        <begin position="131"/>
        <end position="263"/>
    </location>
</feature>
<accession>A0A1Q2H2X3</accession>
<dbReference type="SUPFAM" id="SSF55073">
    <property type="entry name" value="Nucleotide cyclase"/>
    <property type="match status" value="1"/>
</dbReference>
<dbReference type="Gene3D" id="3.30.70.270">
    <property type="match status" value="1"/>
</dbReference>
<feature type="transmembrane region" description="Helical" evidence="1">
    <location>
        <begin position="6"/>
        <end position="24"/>
    </location>
</feature>
<dbReference type="EMBL" id="CP019628">
    <property type="protein sequence ID" value="AQQ01723.1"/>
    <property type="molecule type" value="Genomic_DNA"/>
</dbReference>
<dbReference type="SMART" id="SM00052">
    <property type="entry name" value="EAL"/>
    <property type="match status" value="1"/>
</dbReference>
<organism evidence="4 5">
    <name type="scientific">Pseudoalteromonas aliena</name>
    <dbReference type="NCBI Taxonomy" id="247523"/>
    <lineage>
        <taxon>Bacteria</taxon>
        <taxon>Pseudomonadati</taxon>
        <taxon>Pseudomonadota</taxon>
        <taxon>Gammaproteobacteria</taxon>
        <taxon>Alteromonadales</taxon>
        <taxon>Pseudoalteromonadaceae</taxon>
        <taxon>Pseudoalteromonas</taxon>
    </lineage>
</organism>